<proteinExistence type="predicted"/>
<protein>
    <submittedName>
        <fullName evidence="1">Uncharacterized protein</fullName>
    </submittedName>
</protein>
<sequence length="62" mass="6693">MNREWRTGSVELMDGYGLEGDLSDVLFAIEGGFVNIRVPGVDHTQIVSAPAVRAITCRSSPT</sequence>
<evidence type="ECO:0000313" key="1">
    <source>
        <dbReference type="EMBL" id="MBB3730787.1"/>
    </source>
</evidence>
<name>A0A7W5VMQ7_9ACTN</name>
<dbReference type="Proteomes" id="UP000579945">
    <property type="component" value="Unassembled WGS sequence"/>
</dbReference>
<accession>A0A7W5VMQ7</accession>
<dbReference type="RefSeq" id="WP_183655906.1">
    <property type="nucleotide sequence ID" value="NZ_JACIBV010000001.1"/>
</dbReference>
<reference evidence="1 2" key="1">
    <citation type="submission" date="2020-08" db="EMBL/GenBank/DDBJ databases">
        <title>Sequencing the genomes of 1000 actinobacteria strains.</title>
        <authorList>
            <person name="Klenk H.-P."/>
        </authorList>
    </citation>
    <scope>NUCLEOTIDE SEQUENCE [LARGE SCALE GENOMIC DNA]</scope>
    <source>
        <strain evidence="1 2">DSM 44320</strain>
    </source>
</reference>
<dbReference type="GeneID" id="95392916"/>
<evidence type="ECO:0000313" key="2">
    <source>
        <dbReference type="Proteomes" id="UP000579945"/>
    </source>
</evidence>
<organism evidence="1 2">
    <name type="scientific">Nonomuraea dietziae</name>
    <dbReference type="NCBI Taxonomy" id="65515"/>
    <lineage>
        <taxon>Bacteria</taxon>
        <taxon>Bacillati</taxon>
        <taxon>Actinomycetota</taxon>
        <taxon>Actinomycetes</taxon>
        <taxon>Streptosporangiales</taxon>
        <taxon>Streptosporangiaceae</taxon>
        <taxon>Nonomuraea</taxon>
    </lineage>
</organism>
<dbReference type="EMBL" id="JACIBV010000001">
    <property type="protein sequence ID" value="MBB3730787.1"/>
    <property type="molecule type" value="Genomic_DNA"/>
</dbReference>
<dbReference type="AlphaFoldDB" id="A0A7W5VMQ7"/>
<gene>
    <name evidence="1" type="ORF">FHR33_006647</name>
</gene>
<comment type="caution">
    <text evidence="1">The sequence shown here is derived from an EMBL/GenBank/DDBJ whole genome shotgun (WGS) entry which is preliminary data.</text>
</comment>
<keyword evidence="2" id="KW-1185">Reference proteome</keyword>